<evidence type="ECO:0000313" key="2">
    <source>
        <dbReference type="Proteomes" id="UP001055811"/>
    </source>
</evidence>
<reference evidence="2" key="1">
    <citation type="journal article" date="2022" name="Mol. Ecol. Resour.">
        <title>The genomes of chicory, endive, great burdock and yacon provide insights into Asteraceae palaeo-polyploidization history and plant inulin production.</title>
        <authorList>
            <person name="Fan W."/>
            <person name="Wang S."/>
            <person name="Wang H."/>
            <person name="Wang A."/>
            <person name="Jiang F."/>
            <person name="Liu H."/>
            <person name="Zhao H."/>
            <person name="Xu D."/>
            <person name="Zhang Y."/>
        </authorList>
    </citation>
    <scope>NUCLEOTIDE SEQUENCE [LARGE SCALE GENOMIC DNA]</scope>
    <source>
        <strain evidence="2">cv. Punajuju</strain>
    </source>
</reference>
<evidence type="ECO:0000313" key="1">
    <source>
        <dbReference type="EMBL" id="KAI3689730.1"/>
    </source>
</evidence>
<gene>
    <name evidence="1" type="ORF">L2E82_47696</name>
</gene>
<keyword evidence="2" id="KW-1185">Reference proteome</keyword>
<sequence>MDQRPTQKLMSSATDNPIEKEKVVVVDIEPPPEVNHEALIVSQLERLCRLMIDYYQRIFGFKSIRLHKSGN</sequence>
<name>A0ACB8YXF5_CICIN</name>
<proteinExistence type="predicted"/>
<dbReference type="Proteomes" id="UP001055811">
    <property type="component" value="Linkage Group LG09"/>
</dbReference>
<accession>A0ACB8YXF5</accession>
<organism evidence="1 2">
    <name type="scientific">Cichorium intybus</name>
    <name type="common">Chicory</name>
    <dbReference type="NCBI Taxonomy" id="13427"/>
    <lineage>
        <taxon>Eukaryota</taxon>
        <taxon>Viridiplantae</taxon>
        <taxon>Streptophyta</taxon>
        <taxon>Embryophyta</taxon>
        <taxon>Tracheophyta</taxon>
        <taxon>Spermatophyta</taxon>
        <taxon>Magnoliopsida</taxon>
        <taxon>eudicotyledons</taxon>
        <taxon>Gunneridae</taxon>
        <taxon>Pentapetalae</taxon>
        <taxon>asterids</taxon>
        <taxon>campanulids</taxon>
        <taxon>Asterales</taxon>
        <taxon>Asteraceae</taxon>
        <taxon>Cichorioideae</taxon>
        <taxon>Cichorieae</taxon>
        <taxon>Cichoriinae</taxon>
        <taxon>Cichorium</taxon>
    </lineage>
</organism>
<protein>
    <submittedName>
        <fullName evidence="1">Uncharacterized protein</fullName>
    </submittedName>
</protein>
<comment type="caution">
    <text evidence="1">The sequence shown here is derived from an EMBL/GenBank/DDBJ whole genome shotgun (WGS) entry which is preliminary data.</text>
</comment>
<dbReference type="EMBL" id="CM042017">
    <property type="protein sequence ID" value="KAI3689730.1"/>
    <property type="molecule type" value="Genomic_DNA"/>
</dbReference>
<reference evidence="1 2" key="2">
    <citation type="journal article" date="2022" name="Mol. Ecol. Resour.">
        <title>The genomes of chicory, endive, great burdock and yacon provide insights into Asteraceae paleo-polyploidization history and plant inulin production.</title>
        <authorList>
            <person name="Fan W."/>
            <person name="Wang S."/>
            <person name="Wang H."/>
            <person name="Wang A."/>
            <person name="Jiang F."/>
            <person name="Liu H."/>
            <person name="Zhao H."/>
            <person name="Xu D."/>
            <person name="Zhang Y."/>
        </authorList>
    </citation>
    <scope>NUCLEOTIDE SEQUENCE [LARGE SCALE GENOMIC DNA]</scope>
    <source>
        <strain evidence="2">cv. Punajuju</strain>
        <tissue evidence="1">Leaves</tissue>
    </source>
</reference>